<evidence type="ECO:0000256" key="3">
    <source>
        <dbReference type="ARBA" id="ARBA00023163"/>
    </source>
</evidence>
<dbReference type="PROSITE" id="PS01124">
    <property type="entry name" value="HTH_ARAC_FAMILY_2"/>
    <property type="match status" value="1"/>
</dbReference>
<evidence type="ECO:0000313" key="6">
    <source>
        <dbReference type="Proteomes" id="UP001597214"/>
    </source>
</evidence>
<dbReference type="InterPro" id="IPR009057">
    <property type="entry name" value="Homeodomain-like_sf"/>
</dbReference>
<keyword evidence="2" id="KW-0238">DNA-binding</keyword>
<evidence type="ECO:0000256" key="1">
    <source>
        <dbReference type="ARBA" id="ARBA00023015"/>
    </source>
</evidence>
<dbReference type="InterPro" id="IPR018060">
    <property type="entry name" value="HTH_AraC"/>
</dbReference>
<name>A0ABW4LJJ2_9BACI</name>
<organism evidence="5 6">
    <name type="scientific">Bacillus salitolerans</name>
    <dbReference type="NCBI Taxonomy" id="1437434"/>
    <lineage>
        <taxon>Bacteria</taxon>
        <taxon>Bacillati</taxon>
        <taxon>Bacillota</taxon>
        <taxon>Bacilli</taxon>
        <taxon>Bacillales</taxon>
        <taxon>Bacillaceae</taxon>
        <taxon>Bacillus</taxon>
    </lineage>
</organism>
<evidence type="ECO:0000259" key="4">
    <source>
        <dbReference type="PROSITE" id="PS01124"/>
    </source>
</evidence>
<gene>
    <name evidence="5" type="ORF">ACFSCX_01710</name>
</gene>
<proteinExistence type="predicted"/>
<dbReference type="PRINTS" id="PR00032">
    <property type="entry name" value="HTHARAC"/>
</dbReference>
<protein>
    <submittedName>
        <fullName evidence="5">Helix-turn-helix domain-containing protein</fullName>
    </submittedName>
</protein>
<keyword evidence="1" id="KW-0805">Transcription regulation</keyword>
<evidence type="ECO:0000256" key="2">
    <source>
        <dbReference type="ARBA" id="ARBA00023125"/>
    </source>
</evidence>
<dbReference type="Gene3D" id="1.10.10.60">
    <property type="entry name" value="Homeodomain-like"/>
    <property type="match status" value="2"/>
</dbReference>
<dbReference type="RefSeq" id="WP_377926373.1">
    <property type="nucleotide sequence ID" value="NZ_JBHUEM010000003.1"/>
</dbReference>
<evidence type="ECO:0000313" key="5">
    <source>
        <dbReference type="EMBL" id="MFD1735271.1"/>
    </source>
</evidence>
<dbReference type="Pfam" id="PF12833">
    <property type="entry name" value="HTH_18"/>
    <property type="match status" value="1"/>
</dbReference>
<dbReference type="PANTHER" id="PTHR43280:SF30">
    <property type="entry name" value="MMSAB OPERON REGULATORY PROTEIN"/>
    <property type="match status" value="1"/>
</dbReference>
<sequence>MSYISFRVPPFPTFIKGGEAVFSTGKKHFKRTFSVFDLLYVKSGTLFMVENNQKFDVEEGQYIILIPENEHYGYKGCEKETEFYWLHFVLEGACRIVDKMDLDWTKLTVREGTFEEPALFDFYIPQSGQISQRELLEQMLHQLVLIGNEQTPDNSLRQQTLFQELLLQLQKQALQIPSATERVCEDALKYIRENYQKPMKMTDMSGYLHFHPDYITRCVQKTIGINPSQYLNQYRIAQAKRLLATTNDKIAAICKEVGIEDQGYFSKLFKKLEGMSPVEYRRVVLRASSERGEG</sequence>
<dbReference type="SUPFAM" id="SSF46689">
    <property type="entry name" value="Homeodomain-like"/>
    <property type="match status" value="2"/>
</dbReference>
<reference evidence="6" key="1">
    <citation type="journal article" date="2019" name="Int. J. Syst. Evol. Microbiol.">
        <title>The Global Catalogue of Microorganisms (GCM) 10K type strain sequencing project: providing services to taxonomists for standard genome sequencing and annotation.</title>
        <authorList>
            <consortium name="The Broad Institute Genomics Platform"/>
            <consortium name="The Broad Institute Genome Sequencing Center for Infectious Disease"/>
            <person name="Wu L."/>
            <person name="Ma J."/>
        </authorList>
    </citation>
    <scope>NUCLEOTIDE SEQUENCE [LARGE SCALE GENOMIC DNA]</scope>
    <source>
        <strain evidence="6">CCUG 49339</strain>
    </source>
</reference>
<dbReference type="Proteomes" id="UP001597214">
    <property type="component" value="Unassembled WGS sequence"/>
</dbReference>
<dbReference type="EMBL" id="JBHUEM010000003">
    <property type="protein sequence ID" value="MFD1735271.1"/>
    <property type="molecule type" value="Genomic_DNA"/>
</dbReference>
<keyword evidence="6" id="KW-1185">Reference proteome</keyword>
<dbReference type="InterPro" id="IPR037923">
    <property type="entry name" value="HTH-like"/>
</dbReference>
<comment type="caution">
    <text evidence="5">The sequence shown here is derived from an EMBL/GenBank/DDBJ whole genome shotgun (WGS) entry which is preliminary data.</text>
</comment>
<feature type="domain" description="HTH araC/xylS-type" evidence="4">
    <location>
        <begin position="185"/>
        <end position="283"/>
    </location>
</feature>
<dbReference type="SUPFAM" id="SSF51215">
    <property type="entry name" value="Regulatory protein AraC"/>
    <property type="match status" value="1"/>
</dbReference>
<accession>A0ABW4LJJ2</accession>
<dbReference type="InterPro" id="IPR020449">
    <property type="entry name" value="Tscrpt_reg_AraC-type_HTH"/>
</dbReference>
<dbReference type="SMART" id="SM00342">
    <property type="entry name" value="HTH_ARAC"/>
    <property type="match status" value="1"/>
</dbReference>
<keyword evidence="3" id="KW-0804">Transcription</keyword>
<dbReference type="PANTHER" id="PTHR43280">
    <property type="entry name" value="ARAC-FAMILY TRANSCRIPTIONAL REGULATOR"/>
    <property type="match status" value="1"/>
</dbReference>